<dbReference type="Pfam" id="PF22612">
    <property type="entry name" value="GH113"/>
    <property type="match status" value="1"/>
</dbReference>
<evidence type="ECO:0008006" key="3">
    <source>
        <dbReference type="Google" id="ProtNLM"/>
    </source>
</evidence>
<organism evidence="1 2">
    <name type="scientific">Cyclobacterium amurskyense</name>
    <dbReference type="NCBI Taxonomy" id="320787"/>
    <lineage>
        <taxon>Bacteria</taxon>
        <taxon>Pseudomonadati</taxon>
        <taxon>Bacteroidota</taxon>
        <taxon>Cytophagia</taxon>
        <taxon>Cytophagales</taxon>
        <taxon>Cyclobacteriaceae</taxon>
        <taxon>Cyclobacterium</taxon>
    </lineage>
</organism>
<accession>A0A0H4PGZ9</accession>
<proteinExistence type="predicted"/>
<gene>
    <name evidence="1" type="ORF">CA2015_4477</name>
</gene>
<protein>
    <recommendedName>
        <fullName evidence="3">GTA TIM-barrel-like domain-containing protein</fullName>
    </recommendedName>
</protein>
<dbReference type="Gene3D" id="3.20.20.80">
    <property type="entry name" value="Glycosidases"/>
    <property type="match status" value="1"/>
</dbReference>
<dbReference type="AlphaFoldDB" id="A0A0H4PGZ9"/>
<dbReference type="SUPFAM" id="SSF51445">
    <property type="entry name" value="(Trans)glycosidases"/>
    <property type="match status" value="1"/>
</dbReference>
<dbReference type="InterPro" id="IPR055151">
    <property type="entry name" value="GH113"/>
</dbReference>
<evidence type="ECO:0000313" key="1">
    <source>
        <dbReference type="EMBL" id="AKP53816.1"/>
    </source>
</evidence>
<sequence length="351" mass="40792">MQFNLKNWYLTLSLLLGIFLCLSCESNKKLASYEGVKHKGVCWVGSRNPLQGGELRTLQNLGVSHLSQTPFGWQKSVTAPELSWEKDRKKSWWGESSNGLISTSDTASSLGLTNILKPHIWVRGSWPGEIAMTNEKDWDLWFENYKDFILYYARIAERQGIPILCIGTELEKASHKEKEWRDIISAIREVYHGKLTYAANFTEYQKVNFWDALDYIGIQAYFPLVKDDKVPDLAQLIAGWEKVIPEIEKTNRTYQKPVLFTEIGYCNTEDAAQSPWVWPNERHASNLSEEVQALCYEAFFEAVWEKPWMQGVYFWKWYPEPSGREPDFTPQNKMAEKIMKRYFLDPKPTDG</sequence>
<dbReference type="EMBL" id="CP012040">
    <property type="protein sequence ID" value="AKP53816.1"/>
    <property type="molecule type" value="Genomic_DNA"/>
</dbReference>
<reference evidence="1 2" key="1">
    <citation type="submission" date="2015-07" db="EMBL/GenBank/DDBJ databases">
        <authorList>
            <person name="Kim K.M."/>
        </authorList>
    </citation>
    <scope>NUCLEOTIDE SEQUENCE [LARGE SCALE GENOMIC DNA]</scope>
    <source>
        <strain evidence="1 2">KCTC 12363</strain>
    </source>
</reference>
<keyword evidence="2" id="KW-1185">Reference proteome</keyword>
<dbReference type="STRING" id="320787.CA2015_4477"/>
<name>A0A0H4PGZ9_9BACT</name>
<dbReference type="KEGG" id="camu:CA2015_4477"/>
<dbReference type="InterPro" id="IPR017853">
    <property type="entry name" value="GH"/>
</dbReference>
<dbReference type="CDD" id="cd19608">
    <property type="entry name" value="GH113_mannanase-like"/>
    <property type="match status" value="1"/>
</dbReference>
<dbReference type="Proteomes" id="UP000036520">
    <property type="component" value="Chromosome"/>
</dbReference>
<dbReference type="PATRIC" id="fig|320787.5.peg.4910"/>
<evidence type="ECO:0000313" key="2">
    <source>
        <dbReference type="Proteomes" id="UP000036520"/>
    </source>
</evidence>